<dbReference type="Proteomes" id="UP000613011">
    <property type="component" value="Unassembled WGS sequence"/>
</dbReference>
<evidence type="ECO:0000313" key="2">
    <source>
        <dbReference type="Proteomes" id="UP000613011"/>
    </source>
</evidence>
<evidence type="ECO:0000313" key="1">
    <source>
        <dbReference type="EMBL" id="MBL0418872.1"/>
    </source>
</evidence>
<organism evidence="1 2">
    <name type="scientific">Ramlibacter aurantiacus</name>
    <dbReference type="NCBI Taxonomy" id="2801330"/>
    <lineage>
        <taxon>Bacteria</taxon>
        <taxon>Pseudomonadati</taxon>
        <taxon>Pseudomonadota</taxon>
        <taxon>Betaproteobacteria</taxon>
        <taxon>Burkholderiales</taxon>
        <taxon>Comamonadaceae</taxon>
        <taxon>Ramlibacter</taxon>
    </lineage>
</organism>
<gene>
    <name evidence="1" type="ORF">JI739_00795</name>
</gene>
<reference evidence="1" key="1">
    <citation type="submission" date="2021-01" db="EMBL/GenBank/DDBJ databases">
        <title>Ramlibacter sp. strain AW1 16S ribosomal RNA gene Genome sequencing and assembly.</title>
        <authorList>
            <person name="Kang M."/>
        </authorList>
    </citation>
    <scope>NUCLEOTIDE SEQUENCE</scope>
    <source>
        <strain evidence="1">AW1</strain>
    </source>
</reference>
<keyword evidence="2" id="KW-1185">Reference proteome</keyword>
<dbReference type="AlphaFoldDB" id="A0A936ZDD3"/>
<dbReference type="EMBL" id="JAEQNA010000001">
    <property type="protein sequence ID" value="MBL0418872.1"/>
    <property type="molecule type" value="Genomic_DNA"/>
</dbReference>
<protein>
    <submittedName>
        <fullName evidence="1">DUF3182 family protein</fullName>
    </submittedName>
</protein>
<dbReference type="Pfam" id="PF11379">
    <property type="entry name" value="DUF3182"/>
    <property type="match status" value="1"/>
</dbReference>
<accession>A0A936ZDD3</accession>
<proteinExistence type="predicted"/>
<sequence>MHKPPSSPRVVVAHVPDAHDHASAHERDTLLDYAKRLARLRGESFGGMFRPGQRYRAAPYFVPSSTLTLQQAQALGITGPDDLFGGVVPDAFVASKAISHPLYGDRPAAPPSWRPEMSDRLRGAVLGGYAAFSLDDARLAGDALLRHGPVRLKPVRATGGRGQSVAHDALELQGQLEQIGSEEIGHGLVLEQNLEEVRTFSVGQVRVGDLLASYHGTQALTRDNQDREVFGGSDLVVVLGGFDALTALELPPEVRRAIDQARQYDAAVRTCFPAFYASRSNYDVAVGRAAAGRACSGVLEQSWRAGGATGPELVALEQFRERRDCRVVRVAGAERFGPAAVVPPGAHVHFDGTDPEVGRLVKYSCVVPL</sequence>
<dbReference type="RefSeq" id="WP_201681949.1">
    <property type="nucleotide sequence ID" value="NZ_JAEQNA010000001.1"/>
</dbReference>
<comment type="caution">
    <text evidence="1">The sequence shown here is derived from an EMBL/GenBank/DDBJ whole genome shotgun (WGS) entry which is preliminary data.</text>
</comment>
<name>A0A936ZDD3_9BURK</name>
<dbReference type="InterPro" id="IPR021519">
    <property type="entry name" value="DUF3182"/>
</dbReference>
<dbReference type="SUPFAM" id="SSF56059">
    <property type="entry name" value="Glutathione synthetase ATP-binding domain-like"/>
    <property type="match status" value="1"/>
</dbReference>